<accession>A0ABX1A1K0</accession>
<feature type="region of interest" description="Disordered" evidence="1">
    <location>
        <begin position="234"/>
        <end position="253"/>
    </location>
</feature>
<evidence type="ECO:0000313" key="2">
    <source>
        <dbReference type="EMBL" id="NJP47789.1"/>
    </source>
</evidence>
<dbReference type="EMBL" id="JAATEJ010000034">
    <property type="protein sequence ID" value="NJP47789.1"/>
    <property type="molecule type" value="Genomic_DNA"/>
</dbReference>
<evidence type="ECO:0000313" key="3">
    <source>
        <dbReference type="Proteomes" id="UP000734511"/>
    </source>
</evidence>
<proteinExistence type="predicted"/>
<gene>
    <name evidence="2" type="ORF">HCN08_30930</name>
</gene>
<organism evidence="2 3">
    <name type="scientific">Actinacidiphila epipremni</name>
    <dbReference type="NCBI Taxonomy" id="2053013"/>
    <lineage>
        <taxon>Bacteria</taxon>
        <taxon>Bacillati</taxon>
        <taxon>Actinomycetota</taxon>
        <taxon>Actinomycetes</taxon>
        <taxon>Kitasatosporales</taxon>
        <taxon>Streptomycetaceae</taxon>
        <taxon>Actinacidiphila</taxon>
    </lineage>
</organism>
<feature type="region of interest" description="Disordered" evidence="1">
    <location>
        <begin position="1045"/>
        <end position="1065"/>
    </location>
</feature>
<comment type="caution">
    <text evidence="2">The sequence shown here is derived from an EMBL/GenBank/DDBJ whole genome shotgun (WGS) entry which is preliminary data.</text>
</comment>
<dbReference type="Proteomes" id="UP000734511">
    <property type="component" value="Unassembled WGS sequence"/>
</dbReference>
<dbReference type="RefSeq" id="WP_167986622.1">
    <property type="nucleotide sequence ID" value="NZ_JAATEJ010000034.1"/>
</dbReference>
<feature type="region of interest" description="Disordered" evidence="1">
    <location>
        <begin position="1435"/>
        <end position="1464"/>
    </location>
</feature>
<evidence type="ECO:0000256" key="1">
    <source>
        <dbReference type="SAM" id="MobiDB-lite"/>
    </source>
</evidence>
<protein>
    <recommendedName>
        <fullName evidence="4">ATP-binding protein</fullName>
    </recommendedName>
</protein>
<evidence type="ECO:0008006" key="4">
    <source>
        <dbReference type="Google" id="ProtNLM"/>
    </source>
</evidence>
<feature type="compositionally biased region" description="Low complexity" evidence="1">
    <location>
        <begin position="1435"/>
        <end position="1452"/>
    </location>
</feature>
<feature type="region of interest" description="Disordered" evidence="1">
    <location>
        <begin position="1270"/>
        <end position="1292"/>
    </location>
</feature>
<sequence length="1663" mass="180372">MSDGRATHAHDWFSIRSWAGSQNRAFEELCYQLRDTAPPGWRTIKTAAPDGGVEWYDKAPDGRCHGHQVKFVRTIDDLLPQARKSVKAVGANRQDRNVVQLGFWVPIDLPDPAHRLKDGTLVEGARKRWEDNVARWKRDLPGVADIDITLMDSGQLLDRLLEPSNEGRRWFFFEQHAMGMQWLGEQLEAAKSIAHDRYTPEHHVPLPISSVFDGCAVTPRFLEQLNDCCDTLAEALPGPPPRDRLAASRPAEAGDEPLEELCTAIASALEQAAGGCETLCAAAMEAGTEGLAANDMAEAAARVAQVLSGAADTARRIKRWRNEAMHGEGRPRPDATAAPLMRWTENIVDRFRGAVLAAGELEALCRSDAARAAEGKAWVLLGEAGQGKTHLLVDATRRALGESRPSVTVFGELLTAKDPLTQIAQQLGLGTLSHAALLQAMDAAGSVCGARFTLIIDALNDSAEPDGWRTALPALLAAAAPFDHVAVVVSCRSSLREAVLPEDMSGRGCLVTVHPGFAGHEVEALESYLKTAPSALPRTPMLTPAFSNPLFVKLYCDSVLSMPEPRQRTAAAPSHRSAVFNSFLDRRATQINKALSLDPDERIVHRAVDELGRLMAGEGREVLPREQAREAVDALTPQHTAWPNTLYRQLIAHGLLATERYFSAAGRLETGVGFAYQAFSDDRIIHAVLEEHRADVEAATAAGALPSDSALRTWLESASANLIDAATVLLPETTGHELIDVLGPDTPGAPGITGVEVPMFRRRMLYRSLVQTLGLRSTNSVSERTVALVDRATSEFSMADAVLEAVLTVATQPGHRLNADRLHRSLLAHSPAERDAQWAVDTYFMLNDTGALHRLLRWAEQLPTPAGALPRPTPPARMAVRRAGLAPSAPRGPVLQPPDEEVVRLAATVLVWTLTSPNRFLRDRATKGLVQLLLGYPGVLTGLLQRFLGQDAEQIADPYLFERLVLVAHGVLARMRAAQTHPGLLREVADLVLATVFGAVSGAAHASRNALLCDAATRIVRSAHAAGLIGEDDLALTQHPHPCAEVGDAPDEAVLDSRYPSRGTDSERLWGSLRSSLISGLADFASYEVRPAVEHFSLLSAAVPLPAVPAVVPLVEPAVDAFRDSLPDTVRDVLGTEECLRRLLDQDWRAREVLDDDQYRLLKSCVPGPSAEQQLATTSVDKGWACRWVMDSAVRRGWTPQSFAAFDNSNGYGRGDRQGHKAERVGKKYTWLGLHELVERLANHRHMKQGPHAEFTTYPGAGPLSLTDIDPTLPPAAHPLSDPAEGDGPAGGDRYSTFAPAALDGRWNPPAPVLPSGDQITGWISGGDQLPDLSELAVRTLDDGPWIVLHEYASDHAPGQGWNGQAEQWHIQHSWLVTDAQYSEVLQFLSNRSLMGHWMPEPGSPHGIYLADLPLPHDPVQDQNHELRVVDYASAEQPPAAASETAESSAAAVTDDGTTGPEERNADLADLLGYLTGRPRTAPKDRPQQLRDLAARWADASPRPPDDAAVRSAHHACAEDGTVLQAHPAVEEYSWSGSGHDCSLDAPAGLVLPCSPLLAGSGLQRDPDNGDWYSPDGALTVRAAHGYRATGEVTTLLVRRDWLEQRLTALGMRLVLGLFGERQPRTTDRLRQWREYSQTAGLEPGKPLTATPRITTVRHNTDG</sequence>
<reference evidence="2 3" key="1">
    <citation type="submission" date="2020-03" db="EMBL/GenBank/DDBJ databases">
        <title>WGS of actinomycetes isolated from Thailand.</title>
        <authorList>
            <person name="Thawai C."/>
        </authorList>
    </citation>
    <scope>NUCLEOTIDE SEQUENCE [LARGE SCALE GENOMIC DNA]</scope>
    <source>
        <strain evidence="2 3">PRB2-1</strain>
    </source>
</reference>
<keyword evidence="3" id="KW-1185">Reference proteome</keyword>
<name>A0ABX1A1K0_9ACTN</name>